<accession>A0ABR5F1N6</accession>
<name>A0ABR5F1N6_9ACTN</name>
<dbReference type="EMBL" id="JWIO01000028">
    <property type="protein sequence ID" value="KLL10629.1"/>
    <property type="molecule type" value="Genomic_DNA"/>
</dbReference>
<dbReference type="SUPFAM" id="SSF49695">
    <property type="entry name" value="gamma-Crystallin-like"/>
    <property type="match status" value="2"/>
</dbReference>
<organism evidence="1 2">
    <name type="scientific">Protofrankia coriariae</name>
    <dbReference type="NCBI Taxonomy" id="1562887"/>
    <lineage>
        <taxon>Bacteria</taxon>
        <taxon>Bacillati</taxon>
        <taxon>Actinomycetota</taxon>
        <taxon>Actinomycetes</taxon>
        <taxon>Frankiales</taxon>
        <taxon>Frankiaceae</taxon>
        <taxon>Protofrankia</taxon>
    </lineage>
</organism>
<dbReference type="Proteomes" id="UP000035425">
    <property type="component" value="Unassembled WGS sequence"/>
</dbReference>
<evidence type="ECO:0000313" key="2">
    <source>
        <dbReference type="Proteomes" id="UP000035425"/>
    </source>
</evidence>
<comment type="caution">
    <text evidence="1">The sequence shown here is derived from an EMBL/GenBank/DDBJ whole genome shotgun (WGS) entry which is preliminary data.</text>
</comment>
<reference evidence="1 2" key="1">
    <citation type="submission" date="2014-12" db="EMBL/GenBank/DDBJ databases">
        <title>Frankia sp. BMG5.1 draft genome.</title>
        <authorList>
            <person name="Gtari M."/>
            <person name="Ghodhbane-Gtari F."/>
            <person name="Nouioui I."/>
            <person name="Ktari A."/>
            <person name="Hezbri K."/>
            <person name="Mimouni W."/>
            <person name="Sbissi I."/>
            <person name="Ayari A."/>
            <person name="Yamanaka T."/>
            <person name="Normand P."/>
            <person name="Tisa L.S."/>
            <person name="Boudabous A."/>
        </authorList>
    </citation>
    <scope>NUCLEOTIDE SEQUENCE [LARGE SCALE GENOMIC DNA]</scope>
    <source>
        <strain evidence="1 2">BMG5.1</strain>
    </source>
</reference>
<dbReference type="InterPro" id="IPR011024">
    <property type="entry name" value="G_crystallin-like"/>
</dbReference>
<protein>
    <submittedName>
        <fullName evidence="1">Uncharacterized protein</fullName>
    </submittedName>
</protein>
<proteinExistence type="predicted"/>
<dbReference type="Gene3D" id="2.60.20.10">
    <property type="entry name" value="Crystallins"/>
    <property type="match status" value="2"/>
</dbReference>
<evidence type="ECO:0000313" key="1">
    <source>
        <dbReference type="EMBL" id="KLL10629.1"/>
    </source>
</evidence>
<gene>
    <name evidence="1" type="ORF">FrCorBMG51_16735</name>
</gene>
<sequence>MPFQDGMALGVGINDLNGAIGAVQAVTFADVESPTGDLGAEIEYETRLINSSEQLMSSLGVTVSAEGRYGLFQSEGKFDFAERSRFNSQSTFLVARTYMTTGFQRIVNPQPTDDAKALVADGRTDRFRERYGDLFINGIRSGGEYLAVISITSQRTEDQSKLAVSLKASFDGIAAGGSVDASLKKEIEEIRSRSEVRVSTYQRGGTGDQVSYTATLDQVNQRLATFPIAVEQAPKAIYVLATPYSSLIFPSEPSWFDLRRQQEVLQDGLRKRLQLLTLRNDIELVLLHPEYFQDPPTSAILSGWSAEVTRLINALDDHVSRVVDSVEAAEFFALALPDGLRLPQRQRNSGVGAVEAFLHADYLDEWQGIPGRSQKFPPGWYDDARGQMGGVGNDSISAFKVPEGLVVRCYEHAWFQGRFIDFAQDTPTVPMEWNDTISSLVVYEAGGAAPFIDYVVALDFAWGRPLFLKPGRYDDLSKTALGTATISVVLVPRGLVVRLFDQVGLQGERLELVADTLDLGLWNNRAASLEVLLESTAPVG</sequence>
<keyword evidence="2" id="KW-1185">Reference proteome</keyword>